<keyword evidence="1" id="KW-0472">Membrane</keyword>
<accession>A0A6G7J7M6</accession>
<feature type="transmembrane region" description="Helical" evidence="1">
    <location>
        <begin position="72"/>
        <end position="91"/>
    </location>
</feature>
<sequence>MSILNDLPELERAGVISKDTAAKIELYYKNKKDPSSNKLFVVFGILGAILVGLGVILIIAHNWDELSRGLKTAAAFLPLLIGQALCVFTLLKKNQNKAWTEGTSVFLFFAVGASIALISQIYNIPGNLSSYLLTWMILGLPLVYVMKSSMVSLLYIVGTTYYACETGYWDYPTTEPYSYWLLIAAMVPHYYLLLKNSPKSNFVRFHNWFIALSLTAVLGVFSKQMDELMFLAYSSLFGLFYLFGTSKFLLDEIKKNAYTLLGSLGTVIILLILSFNEFWEHFIKKEMFLSDIIASPEFIITIILSILAIVLLYVRLKSSSIKNLPPFAVAFLVFIPIFFIGTFSPIAVFLINLMVFAVGILTVRAGSKQDHLGILNYGLLIIAALIVCRFFDTDLSFVIRGLLFVSVGVGFFFANYRMIRKRQGNDE</sequence>
<feature type="transmembrane region" description="Helical" evidence="1">
    <location>
        <begin position="397"/>
        <end position="416"/>
    </location>
</feature>
<dbReference type="AlphaFoldDB" id="A0A6G7J7M6"/>
<protein>
    <submittedName>
        <fullName evidence="3">DUF2157 domain-containing protein</fullName>
    </submittedName>
</protein>
<feature type="transmembrane region" description="Helical" evidence="1">
    <location>
        <begin position="103"/>
        <end position="122"/>
    </location>
</feature>
<keyword evidence="1" id="KW-0812">Transmembrane</keyword>
<feature type="domain" description="DUF2157" evidence="2">
    <location>
        <begin position="10"/>
        <end position="150"/>
    </location>
</feature>
<evidence type="ECO:0000259" key="2">
    <source>
        <dbReference type="Pfam" id="PF09925"/>
    </source>
</evidence>
<dbReference type="RefSeq" id="WP_166250011.1">
    <property type="nucleotide sequence ID" value="NZ_CP049616.1"/>
</dbReference>
<reference evidence="3 4" key="1">
    <citation type="submission" date="2020-02" db="EMBL/GenBank/DDBJ databases">
        <title>Complete genome of Muricauda sp. 501str8.</title>
        <authorList>
            <person name="Dong B."/>
            <person name="Zhu S."/>
            <person name="Yang J."/>
            <person name="Chen J."/>
        </authorList>
    </citation>
    <scope>NUCLEOTIDE SEQUENCE [LARGE SCALE GENOMIC DNA]</scope>
    <source>
        <strain evidence="3 4">501str8</strain>
    </source>
</reference>
<feature type="transmembrane region" description="Helical" evidence="1">
    <location>
        <begin position="39"/>
        <end position="60"/>
    </location>
</feature>
<feature type="transmembrane region" description="Helical" evidence="1">
    <location>
        <begin position="372"/>
        <end position="391"/>
    </location>
</feature>
<evidence type="ECO:0000313" key="3">
    <source>
        <dbReference type="EMBL" id="QII46639.1"/>
    </source>
</evidence>
<dbReference type="Pfam" id="PF09925">
    <property type="entry name" value="DUF2157"/>
    <property type="match status" value="1"/>
</dbReference>
<dbReference type="InterPro" id="IPR018677">
    <property type="entry name" value="DUF2157"/>
</dbReference>
<feature type="transmembrane region" description="Helical" evidence="1">
    <location>
        <begin position="298"/>
        <end position="316"/>
    </location>
</feature>
<feature type="transmembrane region" description="Helical" evidence="1">
    <location>
        <begin position="323"/>
        <end position="340"/>
    </location>
</feature>
<evidence type="ECO:0000256" key="1">
    <source>
        <dbReference type="SAM" id="Phobius"/>
    </source>
</evidence>
<feature type="transmembrane region" description="Helical" evidence="1">
    <location>
        <begin position="205"/>
        <end position="222"/>
    </location>
</feature>
<feature type="transmembrane region" description="Helical" evidence="1">
    <location>
        <begin position="177"/>
        <end position="193"/>
    </location>
</feature>
<feature type="transmembrane region" description="Helical" evidence="1">
    <location>
        <begin position="257"/>
        <end position="278"/>
    </location>
</feature>
<feature type="transmembrane region" description="Helical" evidence="1">
    <location>
        <begin position="228"/>
        <end position="250"/>
    </location>
</feature>
<name>A0A6G7J7M6_9FLAO</name>
<dbReference type="KEGG" id="mut:GVT53_18780"/>
<organism evidence="3 4">
    <name type="scientific">Flagellimonas oceani</name>
    <dbReference type="NCBI Taxonomy" id="2698672"/>
    <lineage>
        <taxon>Bacteria</taxon>
        <taxon>Pseudomonadati</taxon>
        <taxon>Bacteroidota</taxon>
        <taxon>Flavobacteriia</taxon>
        <taxon>Flavobacteriales</taxon>
        <taxon>Flavobacteriaceae</taxon>
        <taxon>Flagellimonas</taxon>
    </lineage>
</organism>
<keyword evidence="1" id="KW-1133">Transmembrane helix</keyword>
<evidence type="ECO:0000313" key="4">
    <source>
        <dbReference type="Proteomes" id="UP000502928"/>
    </source>
</evidence>
<proteinExistence type="predicted"/>
<dbReference type="EMBL" id="CP049616">
    <property type="protein sequence ID" value="QII46639.1"/>
    <property type="molecule type" value="Genomic_DNA"/>
</dbReference>
<dbReference type="Proteomes" id="UP000502928">
    <property type="component" value="Chromosome"/>
</dbReference>
<feature type="transmembrane region" description="Helical" evidence="1">
    <location>
        <begin position="128"/>
        <end position="146"/>
    </location>
</feature>
<keyword evidence="4" id="KW-1185">Reference proteome</keyword>
<gene>
    <name evidence="3" type="ORF">GVT53_18780</name>
</gene>